<dbReference type="Pfam" id="PF00175">
    <property type="entry name" value="NAD_binding_1"/>
    <property type="match status" value="1"/>
</dbReference>
<comment type="caution">
    <text evidence="6">The sequence shown here is derived from an EMBL/GenBank/DDBJ whole genome shotgun (WGS) entry which is preliminary data.</text>
</comment>
<comment type="similarity">
    <text evidence="3">Belongs to the Fre/LuxG FAD/NAD(P) flavoprotein oxidoreductase family.</text>
</comment>
<dbReference type="InterPro" id="IPR039261">
    <property type="entry name" value="FNR_nucleotide-bd"/>
</dbReference>
<dbReference type="PRINTS" id="PR00410">
    <property type="entry name" value="PHEHYDRXLASE"/>
</dbReference>
<feature type="domain" description="FAD-binding FR-type" evidence="5">
    <location>
        <begin position="101"/>
        <end position="199"/>
    </location>
</feature>
<dbReference type="InterPro" id="IPR050415">
    <property type="entry name" value="MRET"/>
</dbReference>
<dbReference type="Proteomes" id="UP001108027">
    <property type="component" value="Unassembled WGS sequence"/>
</dbReference>
<feature type="domain" description="2Fe-2S ferredoxin-type" evidence="4">
    <location>
        <begin position="3"/>
        <end position="94"/>
    </location>
</feature>
<evidence type="ECO:0000313" key="7">
    <source>
        <dbReference type="Proteomes" id="UP001108027"/>
    </source>
</evidence>
<dbReference type="CDD" id="cd00207">
    <property type="entry name" value="fer2"/>
    <property type="match status" value="1"/>
</dbReference>
<dbReference type="CDD" id="cd06189">
    <property type="entry name" value="flavin_oxioreductase"/>
    <property type="match status" value="1"/>
</dbReference>
<dbReference type="InterPro" id="IPR017927">
    <property type="entry name" value="FAD-bd_FR_type"/>
</dbReference>
<dbReference type="PANTHER" id="PTHR47354:SF7">
    <property type="entry name" value="NAD(P)H-FLAVIN REDUCTASE"/>
    <property type="match status" value="1"/>
</dbReference>
<dbReference type="GO" id="GO:0051536">
    <property type="term" value="F:iron-sulfur cluster binding"/>
    <property type="evidence" value="ECO:0007669"/>
    <property type="project" value="InterPro"/>
</dbReference>
<dbReference type="InterPro" id="IPR036010">
    <property type="entry name" value="2Fe-2S_ferredoxin-like_sf"/>
</dbReference>
<organism evidence="6 7">
    <name type="scientific">Alloalcanivorax marinus</name>
    <dbReference type="NCBI Taxonomy" id="1177169"/>
    <lineage>
        <taxon>Bacteria</taxon>
        <taxon>Pseudomonadati</taxon>
        <taxon>Pseudomonadota</taxon>
        <taxon>Gammaproteobacteria</taxon>
        <taxon>Oceanospirillales</taxon>
        <taxon>Alcanivoracaceae</taxon>
        <taxon>Alloalcanivorax</taxon>
    </lineage>
</organism>
<evidence type="ECO:0000256" key="2">
    <source>
        <dbReference type="ARBA" id="ARBA00023223"/>
    </source>
</evidence>
<dbReference type="SUPFAM" id="SSF54292">
    <property type="entry name" value="2Fe-2S ferredoxin-like"/>
    <property type="match status" value="1"/>
</dbReference>
<proteinExistence type="inferred from homology"/>
<dbReference type="InterPro" id="IPR017938">
    <property type="entry name" value="Riboflavin_synthase-like_b-brl"/>
</dbReference>
<dbReference type="Pfam" id="PF00111">
    <property type="entry name" value="Fer2"/>
    <property type="match status" value="1"/>
</dbReference>
<dbReference type="SUPFAM" id="SSF52343">
    <property type="entry name" value="Ferredoxin reductase-like, C-terminal NADP-linked domain"/>
    <property type="match status" value="1"/>
</dbReference>
<dbReference type="InterPro" id="IPR001041">
    <property type="entry name" value="2Fe-2S_ferredoxin-type"/>
</dbReference>
<dbReference type="PROSITE" id="PS51085">
    <property type="entry name" value="2FE2S_FER_2"/>
    <property type="match status" value="1"/>
</dbReference>
<sequence length="334" mass="37173">MAHRIRINDRHDLICPPGVPILTAGREAGFGFPHACRNGVCERCQGRLIAGAVRQRRGASPDRLIHAGDARADRVLYCVAIPISDCEIEVPEITAPGELPVHRLQCQILRREPLNHDVTRVVLRLPAGRTVRWFAGQYLILELEHGSYPFSIANAPGGRELELHVRHGDDNSAAHAIMADLDEQATVAVTLPEGRRFIDRAPDRPLWFICGSTGFAPVKAMIERLIQLDYPLPVRLFWGARTERDLYLPDLPARWGEQLRDFHAVTALSDISKPGHARGLVHEAALEALAEPREPLFYLGGSPAMAWAVFDALVEEGVPPRHIHSDVFDYAPRE</sequence>
<dbReference type="GO" id="GO:0008218">
    <property type="term" value="P:bioluminescence"/>
    <property type="evidence" value="ECO:0007669"/>
    <property type="project" value="UniProtKB-KW"/>
</dbReference>
<evidence type="ECO:0000259" key="5">
    <source>
        <dbReference type="PROSITE" id="PS51384"/>
    </source>
</evidence>
<dbReference type="Gene3D" id="2.40.30.10">
    <property type="entry name" value="Translation factors"/>
    <property type="match status" value="1"/>
</dbReference>
<dbReference type="RefSeq" id="WP_204431527.1">
    <property type="nucleotide sequence ID" value="NZ_ARXL01000015.1"/>
</dbReference>
<name>A0A9Q3YPJ7_9GAMM</name>
<dbReference type="InterPro" id="IPR012675">
    <property type="entry name" value="Beta-grasp_dom_sf"/>
</dbReference>
<dbReference type="GO" id="GO:0016491">
    <property type="term" value="F:oxidoreductase activity"/>
    <property type="evidence" value="ECO:0007669"/>
    <property type="project" value="UniProtKB-KW"/>
</dbReference>
<dbReference type="PROSITE" id="PS51384">
    <property type="entry name" value="FAD_FR"/>
    <property type="match status" value="1"/>
</dbReference>
<keyword evidence="1" id="KW-0560">Oxidoreductase</keyword>
<evidence type="ECO:0000313" key="6">
    <source>
        <dbReference type="EMBL" id="MCC4308910.1"/>
    </source>
</evidence>
<gene>
    <name evidence="6" type="ORF">LL252_10045</name>
</gene>
<dbReference type="EMBL" id="JAJGNA010000010">
    <property type="protein sequence ID" value="MCC4308910.1"/>
    <property type="molecule type" value="Genomic_DNA"/>
</dbReference>
<keyword evidence="2" id="KW-0455">Luminescence</keyword>
<dbReference type="Gene3D" id="3.40.50.80">
    <property type="entry name" value="Nucleotide-binding domain of ferredoxin-NADP reductase (FNR) module"/>
    <property type="match status" value="1"/>
</dbReference>
<evidence type="ECO:0000259" key="4">
    <source>
        <dbReference type="PROSITE" id="PS51085"/>
    </source>
</evidence>
<dbReference type="Gene3D" id="3.10.20.30">
    <property type="match status" value="1"/>
</dbReference>
<reference evidence="6" key="1">
    <citation type="submission" date="2021-10" db="EMBL/GenBank/DDBJ databases">
        <title>The diversity and Nitrogen Metabolism of Culturable Nitrate-Utilizing Bacteria Within the Oxygen Minimum Zone of the Changjiang (Yangtze River)Estuary.</title>
        <authorList>
            <person name="Zhang D."/>
            <person name="Zheng J."/>
            <person name="Liu S."/>
            <person name="He W."/>
        </authorList>
    </citation>
    <scope>NUCLEOTIDE SEQUENCE</scope>
    <source>
        <strain evidence="6">FXH-223</strain>
    </source>
</reference>
<protein>
    <submittedName>
        <fullName evidence="6">2Fe-2S iron-sulfur cluster-binding protein</fullName>
    </submittedName>
</protein>
<dbReference type="PANTHER" id="PTHR47354">
    <property type="entry name" value="NADH OXIDOREDUCTASE HCR"/>
    <property type="match status" value="1"/>
</dbReference>
<dbReference type="SUPFAM" id="SSF63380">
    <property type="entry name" value="Riboflavin synthase domain-like"/>
    <property type="match status" value="1"/>
</dbReference>
<evidence type="ECO:0000256" key="3">
    <source>
        <dbReference type="ARBA" id="ARBA00038177"/>
    </source>
</evidence>
<dbReference type="AlphaFoldDB" id="A0A9Q3YPJ7"/>
<keyword evidence="7" id="KW-1185">Reference proteome</keyword>
<dbReference type="InterPro" id="IPR001433">
    <property type="entry name" value="OxRdtase_FAD/NAD-bd"/>
</dbReference>
<evidence type="ECO:0000256" key="1">
    <source>
        <dbReference type="ARBA" id="ARBA00023002"/>
    </source>
</evidence>
<accession>A0A9Q3YPJ7</accession>